<evidence type="ECO:0000313" key="2">
    <source>
        <dbReference type="Proteomes" id="UP000607653"/>
    </source>
</evidence>
<comment type="caution">
    <text evidence="1">The sequence shown here is derived from an EMBL/GenBank/DDBJ whole genome shotgun (WGS) entry which is preliminary data.</text>
</comment>
<dbReference type="PANTHER" id="PTHR47868">
    <property type="entry name" value="OS05G0457700 PROTEIN"/>
    <property type="match status" value="1"/>
</dbReference>
<sequence length="429" mass="46691">MLLIAAGLGRAATTAARTLQSRVPFQNHYLLFPSALRFYGTSVSNVDPVALQMINYALAHARTQKSDESYAQGLLVLEQCLSSNLREGSDNSSENAGGMVLLAMSSLLSERGSINEAIEKLEKVQDLTHSYLGIRVAALEGLIGLHLEMGQDDTSSVLADKCLQLLQRNGPENGDRDESGVLETRAKAVKGLVQLVLGNIESEPYFSGFQEDKGCSGNVALPYGELLHATGNFPLAKQFYEKAIQGVSEIDGPFALEASNMQSEEVLIGATCALGQLEAHVGNFANAEEILTRALTKAEQHFGSHHPKVGVILTSIALMFRKKAKMEHSSSILIQEGLYRRAIDLLKAPPIETEDAEVKVDRRDITALARGGYAETLCVQQNRKGEGEKMKKWAETTWKNSRLSLAEALELCDHSSKVPVIDARISRVL</sequence>
<protein>
    <submittedName>
        <fullName evidence="1">Uncharacterized protein</fullName>
    </submittedName>
</protein>
<dbReference type="PANTHER" id="PTHR47868:SF2">
    <property type="entry name" value="OS05G0457700 PROTEIN"/>
    <property type="match status" value="1"/>
</dbReference>
<dbReference type="SUPFAM" id="SSF48452">
    <property type="entry name" value="TPR-like"/>
    <property type="match status" value="1"/>
</dbReference>
<evidence type="ECO:0000313" key="1">
    <source>
        <dbReference type="EMBL" id="DAD26481.1"/>
    </source>
</evidence>
<proteinExistence type="predicted"/>
<dbReference type="Pfam" id="PF13374">
    <property type="entry name" value="TPR_10"/>
    <property type="match status" value="1"/>
</dbReference>
<keyword evidence="2" id="KW-1185">Reference proteome</keyword>
<dbReference type="Gene3D" id="1.25.40.10">
    <property type="entry name" value="Tetratricopeptide repeat domain"/>
    <property type="match status" value="1"/>
</dbReference>
<name>A0A822Y4F0_NELNU</name>
<accession>A0A822Y4F0</accession>
<dbReference type="EMBL" id="DUZY01000002">
    <property type="protein sequence ID" value="DAD26481.1"/>
    <property type="molecule type" value="Genomic_DNA"/>
</dbReference>
<reference evidence="1 2" key="1">
    <citation type="journal article" date="2020" name="Mol. Biol. Evol.">
        <title>Distinct Expression and Methylation Patterns for Genes with Different Fates following a Single Whole-Genome Duplication in Flowering Plants.</title>
        <authorList>
            <person name="Shi T."/>
            <person name="Rahmani R.S."/>
            <person name="Gugger P.F."/>
            <person name="Wang M."/>
            <person name="Li H."/>
            <person name="Zhang Y."/>
            <person name="Li Z."/>
            <person name="Wang Q."/>
            <person name="Van de Peer Y."/>
            <person name="Marchal K."/>
            <person name="Chen J."/>
        </authorList>
    </citation>
    <scope>NUCLEOTIDE SEQUENCE [LARGE SCALE GENOMIC DNA]</scope>
    <source>
        <tissue evidence="1">Leaf</tissue>
    </source>
</reference>
<dbReference type="InterPro" id="IPR011990">
    <property type="entry name" value="TPR-like_helical_dom_sf"/>
</dbReference>
<gene>
    <name evidence="1" type="ORF">HUJ06_027949</name>
</gene>
<dbReference type="AlphaFoldDB" id="A0A822Y4F0"/>
<organism evidence="1 2">
    <name type="scientific">Nelumbo nucifera</name>
    <name type="common">Sacred lotus</name>
    <dbReference type="NCBI Taxonomy" id="4432"/>
    <lineage>
        <taxon>Eukaryota</taxon>
        <taxon>Viridiplantae</taxon>
        <taxon>Streptophyta</taxon>
        <taxon>Embryophyta</taxon>
        <taxon>Tracheophyta</taxon>
        <taxon>Spermatophyta</taxon>
        <taxon>Magnoliopsida</taxon>
        <taxon>Proteales</taxon>
        <taxon>Nelumbonaceae</taxon>
        <taxon>Nelumbo</taxon>
    </lineage>
</organism>
<dbReference type="Proteomes" id="UP000607653">
    <property type="component" value="Unassembled WGS sequence"/>
</dbReference>